<accession>A0ABT0ZAI3</accession>
<dbReference type="InterPro" id="IPR006311">
    <property type="entry name" value="TAT_signal"/>
</dbReference>
<gene>
    <name evidence="2" type="ORF">NGF19_06430</name>
</gene>
<dbReference type="Proteomes" id="UP001523219">
    <property type="component" value="Unassembled WGS sequence"/>
</dbReference>
<dbReference type="PROSITE" id="PS51318">
    <property type="entry name" value="TAT"/>
    <property type="match status" value="1"/>
</dbReference>
<evidence type="ECO:0000313" key="2">
    <source>
        <dbReference type="EMBL" id="MCN9240432.1"/>
    </source>
</evidence>
<dbReference type="EMBL" id="JAMWMR010000004">
    <property type="protein sequence ID" value="MCN9240432.1"/>
    <property type="molecule type" value="Genomic_DNA"/>
</dbReference>
<protein>
    <recommendedName>
        <fullName evidence="4">Secreted protein</fullName>
    </recommendedName>
</protein>
<reference evidence="2 3" key="1">
    <citation type="submission" date="2022-05" db="EMBL/GenBank/DDBJ databases">
        <title>Streptomyces sp. nov. RY43-2 isolated from soil of a peat swamp forest.</title>
        <authorList>
            <person name="Kanchanasin P."/>
            <person name="Tanasupawat S."/>
            <person name="Phongsopitanun W."/>
        </authorList>
    </citation>
    <scope>NUCLEOTIDE SEQUENCE [LARGE SCALE GENOMIC DNA]</scope>
    <source>
        <strain evidence="2 3">RY43-2</strain>
    </source>
</reference>
<comment type="caution">
    <text evidence="2">The sequence shown here is derived from an EMBL/GenBank/DDBJ whole genome shotgun (WGS) entry which is preliminary data.</text>
</comment>
<evidence type="ECO:0000313" key="3">
    <source>
        <dbReference type="Proteomes" id="UP001523219"/>
    </source>
</evidence>
<proteinExistence type="predicted"/>
<feature type="signal peptide" evidence="1">
    <location>
        <begin position="1"/>
        <end position="33"/>
    </location>
</feature>
<feature type="chain" id="PRO_5046741549" description="Secreted protein" evidence="1">
    <location>
        <begin position="34"/>
        <end position="114"/>
    </location>
</feature>
<evidence type="ECO:0008006" key="4">
    <source>
        <dbReference type="Google" id="ProtNLM"/>
    </source>
</evidence>
<keyword evidence="1" id="KW-0732">Signal</keyword>
<evidence type="ECO:0000256" key="1">
    <source>
        <dbReference type="SAM" id="SignalP"/>
    </source>
</evidence>
<dbReference type="RefSeq" id="WP_252422850.1">
    <property type="nucleotide sequence ID" value="NZ_JAMWMR010000004.1"/>
</dbReference>
<name>A0ABT0ZAI3_9ACTN</name>
<sequence>MTTRRGWTAAGRWAAATAAALALVGAASATATADPAHEHEPTYRCVLLETHELPFAVGRFCEAHHGAPHEGPIFGHFRIESPRGAVRCEVFRPFSGFAQLPERVEGRFCHHIVR</sequence>
<organism evidence="2 3">
    <name type="scientific">Streptomyces macrolidinus</name>
    <dbReference type="NCBI Taxonomy" id="2952607"/>
    <lineage>
        <taxon>Bacteria</taxon>
        <taxon>Bacillati</taxon>
        <taxon>Actinomycetota</taxon>
        <taxon>Actinomycetes</taxon>
        <taxon>Kitasatosporales</taxon>
        <taxon>Streptomycetaceae</taxon>
        <taxon>Streptomyces</taxon>
    </lineage>
</organism>
<keyword evidence="3" id="KW-1185">Reference proteome</keyword>